<evidence type="ECO:0000313" key="2">
    <source>
        <dbReference type="Proteomes" id="UP000541610"/>
    </source>
</evidence>
<evidence type="ECO:0000313" key="1">
    <source>
        <dbReference type="EMBL" id="KAF4686219.1"/>
    </source>
</evidence>
<protein>
    <submittedName>
        <fullName evidence="1">Uncharacterized protein</fullName>
    </submittedName>
</protein>
<dbReference type="EMBL" id="JABANP010000230">
    <property type="protein sequence ID" value="KAF4686219.1"/>
    <property type="molecule type" value="Genomic_DNA"/>
</dbReference>
<organism evidence="1 2">
    <name type="scientific">Perkinsus olseni</name>
    <name type="common">Perkinsus atlanticus</name>
    <dbReference type="NCBI Taxonomy" id="32597"/>
    <lineage>
        <taxon>Eukaryota</taxon>
        <taxon>Sar</taxon>
        <taxon>Alveolata</taxon>
        <taxon>Perkinsozoa</taxon>
        <taxon>Perkinsea</taxon>
        <taxon>Perkinsida</taxon>
        <taxon>Perkinsidae</taxon>
        <taxon>Perkinsus</taxon>
    </lineage>
</organism>
<name>A0A7J6NQT8_PEROL</name>
<dbReference type="AlphaFoldDB" id="A0A7J6NQT8"/>
<accession>A0A7J6NQT8</accession>
<sequence>MSILIDFDTYNIEDDNREKKKVDKTRSVLNKIRHWMKRCCRFSRCERFIIIMGRFLFEMILGILACSMTITGIQDTTEYHSWLEGNCTIRDFERPTSCHDCNFRVNLVSSDDAPEVANTTASWKPIFAHNYITKRAMVVPEDTFRCCGHPEPEASSSQSLPPSTTPTLDPTTTFSCCNFYSSASGLFCDAWTAPSCQPSAPWPCRFRVGEGGPANDSPPSRTNTSIITAVEAGRLPDGIPHLVTGGVSFIVLIILLLTHARVRKGVAQFGAFLWRTWPCRLLREGISFLMRPIISALETCRLVSKKICNLVVKARDKLCCRVTPLSRTASPSFDRARGGRKNDEPAKTVEISPVVDHVPPALTRLHPSVLEALRSEYKIRAMPQSFFQDPTVLNESPHTARVVHIVNHEAHAGKQERNSFHKAPHRFPNHPIAAWTTRDSAIQSSRPSIGLPRRKHVASDETRVPQAFISPACSLSDGRHAGRYIGYREWLTETSSMPNTSSTKKPTRPVLRWAFNDV</sequence>
<comment type="caution">
    <text evidence="1">The sequence shown here is derived from an EMBL/GenBank/DDBJ whole genome shotgun (WGS) entry which is preliminary data.</text>
</comment>
<dbReference type="Proteomes" id="UP000541610">
    <property type="component" value="Unassembled WGS sequence"/>
</dbReference>
<reference evidence="1 2" key="1">
    <citation type="submission" date="2020-04" db="EMBL/GenBank/DDBJ databases">
        <title>Perkinsus olseni comparative genomics.</title>
        <authorList>
            <person name="Bogema D.R."/>
        </authorList>
    </citation>
    <scope>NUCLEOTIDE SEQUENCE [LARGE SCALE GENOMIC DNA]</scope>
    <source>
        <strain evidence="1">00978-12</strain>
    </source>
</reference>
<gene>
    <name evidence="1" type="ORF">FOZ60_005563</name>
</gene>
<proteinExistence type="predicted"/>